<keyword evidence="1" id="KW-1133">Transmembrane helix</keyword>
<protein>
    <recommendedName>
        <fullName evidence="2">N-acetyltransferase domain-containing protein</fullName>
    </recommendedName>
</protein>
<dbReference type="InterPro" id="IPR016181">
    <property type="entry name" value="Acyl_CoA_acyltransferase"/>
</dbReference>
<organism evidence="3 4">
    <name type="scientific">Carboxylicivirga marina</name>
    <dbReference type="NCBI Taxonomy" id="2800988"/>
    <lineage>
        <taxon>Bacteria</taxon>
        <taxon>Pseudomonadati</taxon>
        <taxon>Bacteroidota</taxon>
        <taxon>Bacteroidia</taxon>
        <taxon>Marinilabiliales</taxon>
        <taxon>Marinilabiliaceae</taxon>
        <taxon>Carboxylicivirga</taxon>
    </lineage>
</organism>
<dbReference type="SUPFAM" id="SSF55729">
    <property type="entry name" value="Acyl-CoA N-acyltransferases (Nat)"/>
    <property type="match status" value="1"/>
</dbReference>
<dbReference type="RefSeq" id="WP_200462973.1">
    <property type="nucleotide sequence ID" value="NZ_JAENRR010000001.1"/>
</dbReference>
<evidence type="ECO:0000313" key="4">
    <source>
        <dbReference type="Proteomes" id="UP000605676"/>
    </source>
</evidence>
<feature type="transmembrane region" description="Helical" evidence="1">
    <location>
        <begin position="39"/>
        <end position="72"/>
    </location>
</feature>
<dbReference type="EMBL" id="JAENRR010000001">
    <property type="protein sequence ID" value="MBK3515742.1"/>
    <property type="molecule type" value="Genomic_DNA"/>
</dbReference>
<dbReference type="Gene3D" id="3.40.630.30">
    <property type="match status" value="1"/>
</dbReference>
<evidence type="ECO:0000313" key="3">
    <source>
        <dbReference type="EMBL" id="MBK3515742.1"/>
    </source>
</evidence>
<dbReference type="PROSITE" id="PS51186">
    <property type="entry name" value="GNAT"/>
    <property type="match status" value="1"/>
</dbReference>
<accession>A0ABS1HDQ2</accession>
<dbReference type="Pfam" id="PF00583">
    <property type="entry name" value="Acetyltransf_1"/>
    <property type="match status" value="1"/>
</dbReference>
<feature type="transmembrane region" description="Helical" evidence="1">
    <location>
        <begin position="13"/>
        <end position="32"/>
    </location>
</feature>
<keyword evidence="4" id="KW-1185">Reference proteome</keyword>
<keyword evidence="1" id="KW-0812">Transmembrane</keyword>
<gene>
    <name evidence="3" type="ORF">JIV24_00220</name>
</gene>
<sequence length="215" mass="25202">MDTLYFELPLIEWVGYMASTLVLVSLSLSSIVKLRIFNLIGAAIFSFYGFYIDALPVGIMNLIICLFNMYYLRTLLFKKEVFEGICIDKPDKYLRLFLNYHKDDVQRFFPEFKIEQAESSKILMAVRDMNVAGVMLLSDNKNGTAEVILDYVTPQYRDYKTGKYLLRRFKQQLLNEGVNSLYYSELNPLHSKYFQRMGYRLEGESYVLNLNNRAD</sequence>
<comment type="caution">
    <text evidence="3">The sequence shown here is derived from an EMBL/GenBank/DDBJ whole genome shotgun (WGS) entry which is preliminary data.</text>
</comment>
<dbReference type="Proteomes" id="UP000605676">
    <property type="component" value="Unassembled WGS sequence"/>
</dbReference>
<feature type="domain" description="N-acetyltransferase" evidence="2">
    <location>
        <begin position="85"/>
        <end position="215"/>
    </location>
</feature>
<evidence type="ECO:0000256" key="1">
    <source>
        <dbReference type="SAM" id="Phobius"/>
    </source>
</evidence>
<dbReference type="InterPro" id="IPR000182">
    <property type="entry name" value="GNAT_dom"/>
</dbReference>
<evidence type="ECO:0000259" key="2">
    <source>
        <dbReference type="PROSITE" id="PS51186"/>
    </source>
</evidence>
<name>A0ABS1HDQ2_9BACT</name>
<keyword evidence="1" id="KW-0472">Membrane</keyword>
<reference evidence="3 4" key="1">
    <citation type="submission" date="2021-01" db="EMBL/GenBank/DDBJ databases">
        <title>Carboxyliciviraga sp.nov., isolated from coastal sediments.</title>
        <authorList>
            <person name="Lu D."/>
            <person name="Zhang T."/>
        </authorList>
    </citation>
    <scope>NUCLEOTIDE SEQUENCE [LARGE SCALE GENOMIC DNA]</scope>
    <source>
        <strain evidence="3 4">N1Y132</strain>
    </source>
</reference>
<proteinExistence type="predicted"/>